<evidence type="ECO:0000256" key="1">
    <source>
        <dbReference type="SAM" id="Phobius"/>
    </source>
</evidence>
<dbReference type="InterPro" id="IPR027417">
    <property type="entry name" value="P-loop_NTPase"/>
</dbReference>
<dbReference type="Pfam" id="PF00350">
    <property type="entry name" value="Dynamin_N"/>
    <property type="match status" value="1"/>
</dbReference>
<feature type="transmembrane region" description="Helical" evidence="1">
    <location>
        <begin position="474"/>
        <end position="494"/>
    </location>
</feature>
<dbReference type="EMBL" id="SNXZ01000002">
    <property type="protein sequence ID" value="TDQ00748.1"/>
    <property type="molecule type" value="Genomic_DNA"/>
</dbReference>
<gene>
    <name evidence="3" type="ORF">EV186_102614</name>
</gene>
<protein>
    <submittedName>
        <fullName evidence="3">Dynamin family protein</fullName>
    </submittedName>
</protein>
<comment type="caution">
    <text evidence="3">The sequence shown here is derived from an EMBL/GenBank/DDBJ whole genome shotgun (WGS) entry which is preliminary data.</text>
</comment>
<feature type="domain" description="Dynamin N-terminal" evidence="2">
    <location>
        <begin position="49"/>
        <end position="198"/>
    </location>
</feature>
<dbReference type="PANTHER" id="PTHR43681:SF1">
    <property type="entry name" value="SARCALUMENIN"/>
    <property type="match status" value="1"/>
</dbReference>
<evidence type="ECO:0000259" key="2">
    <source>
        <dbReference type="Pfam" id="PF00350"/>
    </source>
</evidence>
<evidence type="ECO:0000313" key="3">
    <source>
        <dbReference type="EMBL" id="TDQ00748.1"/>
    </source>
</evidence>
<dbReference type="Proteomes" id="UP000295444">
    <property type="component" value="Unassembled WGS sequence"/>
</dbReference>
<keyword evidence="1" id="KW-0812">Transmembrane</keyword>
<dbReference type="InterPro" id="IPR051943">
    <property type="entry name" value="TRAFAC_Dynamin-like_GTPase"/>
</dbReference>
<dbReference type="SUPFAM" id="SSF52540">
    <property type="entry name" value="P-loop containing nucleoside triphosphate hydrolases"/>
    <property type="match status" value="1"/>
</dbReference>
<name>A0A4R6SIE9_LABRH</name>
<keyword evidence="1" id="KW-1133">Transmembrane helix</keyword>
<keyword evidence="4" id="KW-1185">Reference proteome</keyword>
<dbReference type="AlphaFoldDB" id="A0A4R6SIE9"/>
<organism evidence="3 4">
    <name type="scientific">Labedaea rhizosphaerae</name>
    <dbReference type="NCBI Taxonomy" id="598644"/>
    <lineage>
        <taxon>Bacteria</taxon>
        <taxon>Bacillati</taxon>
        <taxon>Actinomycetota</taxon>
        <taxon>Actinomycetes</taxon>
        <taxon>Pseudonocardiales</taxon>
        <taxon>Pseudonocardiaceae</taxon>
        <taxon>Labedaea</taxon>
    </lineage>
</organism>
<evidence type="ECO:0000313" key="4">
    <source>
        <dbReference type="Proteomes" id="UP000295444"/>
    </source>
</evidence>
<dbReference type="PANTHER" id="PTHR43681">
    <property type="entry name" value="TRANSMEMBRANE GTPASE FZO"/>
    <property type="match status" value="1"/>
</dbReference>
<sequence length="603" mass="63942">MGARNAAETAEMLQVLDAAVQETRRAGREDLAEKLTKARRQLTSGAWHVLVAGEFKKGKSALVNGLLGIEVCGVDPTAFSAVPTIVRHGTKPAAALVVDGAERPRTVTIDPRKAASYALRGTTDADEPLQAVEVVLPRKLLAGGLVLMDTPGLGGGFASASAAATMRALNLADGVIVVTDASQELTAAELDFIQHAAQACPNLLIAMTKIDFYPQWRKILDLDRAHLADAHLDIEIVAVSSTLRDLALATGDPALNAECGFPVLADRLNSRLTAVHAAESVATAADVARGALRQVAEALATEHAALTEPDQRPAVQRKVEQSAERARQLAGSSSRWLNTINDRFADIQSNLDTNLTERLRRVEGEATRRVKEGDPTREWAEIVPWLQRRTNEELTDAHTKLIESIDDLAGEIAAVFNATASSVGATTAGGRLGGDVAIGQLAGKKGGKLEVGMHAARGWSLSSSVVTTLLVTTLHPGLLIALPITAVLGSVFAYKAVRSYKTSKLDTTRAEAQRAVAAYLAQARMDAARAAQDLIRHGRIRIRDYYLDQAAELVTAAKHEQVATERAAQADTQAASARGAAAKAELDRVAGLLSTVDRMAGAR</sequence>
<dbReference type="Gene3D" id="3.40.50.300">
    <property type="entry name" value="P-loop containing nucleotide triphosphate hydrolases"/>
    <property type="match status" value="1"/>
</dbReference>
<reference evidence="3 4" key="1">
    <citation type="submission" date="2019-03" db="EMBL/GenBank/DDBJ databases">
        <title>Genomic Encyclopedia of Type Strains, Phase IV (KMG-IV): sequencing the most valuable type-strain genomes for metagenomic binning, comparative biology and taxonomic classification.</title>
        <authorList>
            <person name="Goeker M."/>
        </authorList>
    </citation>
    <scope>NUCLEOTIDE SEQUENCE [LARGE SCALE GENOMIC DNA]</scope>
    <source>
        <strain evidence="3 4">DSM 45361</strain>
    </source>
</reference>
<proteinExistence type="predicted"/>
<dbReference type="RefSeq" id="WP_133849416.1">
    <property type="nucleotide sequence ID" value="NZ_SNXZ01000002.1"/>
</dbReference>
<dbReference type="OrthoDB" id="4746525at2"/>
<dbReference type="InterPro" id="IPR045063">
    <property type="entry name" value="Dynamin_N"/>
</dbReference>
<keyword evidence="1" id="KW-0472">Membrane</keyword>
<accession>A0A4R6SIE9</accession>